<evidence type="ECO:0000313" key="3">
    <source>
        <dbReference type="Proteomes" id="UP001249760"/>
    </source>
</evidence>
<dbReference type="Proteomes" id="UP001249760">
    <property type="component" value="Unassembled WGS sequence"/>
</dbReference>
<feature type="transmembrane region" description="Helical" evidence="1">
    <location>
        <begin position="182"/>
        <end position="202"/>
    </location>
</feature>
<name>A0ABU3JNP7_9ACTN</name>
<dbReference type="RefSeq" id="WP_394306806.1">
    <property type="nucleotide sequence ID" value="NZ_JASKMA010000005.1"/>
</dbReference>
<sequence>MTTAHHAPEAGTSRTSLAVKASDSRRTGLYGASTVLLGNSVSLLGISWDIQWHEDVGPDTFFTLPHLLLYSGSAIAGLASLAMVLIATSAQRAGRRMDPVSGGRPVRVLGGVFRAPLGYLVTGTGSAMFLLFGLLDLWWHSLYGFDAVLDSPPHVGLFLSISTSMAGSLIVFAAARGTRWGVAGLVVGIPVLITFGPLSAAAFDSLSLPFDPRLVGAIMFTVLLLLTAVFTTGRQNIVWAIAVTMGAMQAFLWWFSPVAAHAYAASVGLPLRDNLDGEAPTLPSNMPMFLLVASAVVVALWRLGRKQGWSGRIVPQLMGTAAGAVVGASLLVQNALLESESVAPVELLLATVVGALTGVLCGYLAARFSVLLREDVPTTVPATTPAVATKGL</sequence>
<feature type="transmembrane region" description="Helical" evidence="1">
    <location>
        <begin position="347"/>
        <end position="366"/>
    </location>
</feature>
<reference evidence="2 3" key="1">
    <citation type="submission" date="2023-05" db="EMBL/GenBank/DDBJ databases">
        <title>Streptomyces fuscus sp. nov., a brown-black pigment producing actinomyces isolated from dry sand of Sea duck farm.</title>
        <authorList>
            <person name="Xie J."/>
            <person name="Shen N."/>
        </authorList>
    </citation>
    <scope>NUCLEOTIDE SEQUENCE [LARGE SCALE GENOMIC DNA]</scope>
    <source>
        <strain evidence="2 3">CGMCC 4.1745</strain>
    </source>
</reference>
<feature type="transmembrane region" description="Helical" evidence="1">
    <location>
        <begin position="155"/>
        <end position="175"/>
    </location>
</feature>
<feature type="transmembrane region" description="Helical" evidence="1">
    <location>
        <begin position="68"/>
        <end position="90"/>
    </location>
</feature>
<evidence type="ECO:0000313" key="2">
    <source>
        <dbReference type="EMBL" id="MDT6983563.1"/>
    </source>
</evidence>
<keyword evidence="3" id="KW-1185">Reference proteome</keyword>
<feature type="transmembrane region" description="Helical" evidence="1">
    <location>
        <begin position="284"/>
        <end position="301"/>
    </location>
</feature>
<organism evidence="2 3">
    <name type="scientific">Streptomyces lusitanus</name>
    <dbReference type="NCBI Taxonomy" id="68232"/>
    <lineage>
        <taxon>Bacteria</taxon>
        <taxon>Bacillati</taxon>
        <taxon>Actinomycetota</taxon>
        <taxon>Actinomycetes</taxon>
        <taxon>Kitasatosporales</taxon>
        <taxon>Streptomycetaceae</taxon>
        <taxon>Streptomyces</taxon>
    </lineage>
</organism>
<feature type="transmembrane region" description="Helical" evidence="1">
    <location>
        <begin position="313"/>
        <end position="335"/>
    </location>
</feature>
<feature type="transmembrane region" description="Helical" evidence="1">
    <location>
        <begin position="29"/>
        <end position="48"/>
    </location>
</feature>
<dbReference type="EMBL" id="JASKMA010000005">
    <property type="protein sequence ID" value="MDT6983563.1"/>
    <property type="molecule type" value="Genomic_DNA"/>
</dbReference>
<evidence type="ECO:0000256" key="1">
    <source>
        <dbReference type="SAM" id="Phobius"/>
    </source>
</evidence>
<comment type="caution">
    <text evidence="2">The sequence shown here is derived from an EMBL/GenBank/DDBJ whole genome shotgun (WGS) entry which is preliminary data.</text>
</comment>
<feature type="transmembrane region" description="Helical" evidence="1">
    <location>
        <begin position="111"/>
        <end position="135"/>
    </location>
</feature>
<feature type="transmembrane region" description="Helical" evidence="1">
    <location>
        <begin position="237"/>
        <end position="264"/>
    </location>
</feature>
<protein>
    <submittedName>
        <fullName evidence="2">Uncharacterized protein</fullName>
    </submittedName>
</protein>
<keyword evidence="1" id="KW-0812">Transmembrane</keyword>
<proteinExistence type="predicted"/>
<keyword evidence="1" id="KW-1133">Transmembrane helix</keyword>
<feature type="transmembrane region" description="Helical" evidence="1">
    <location>
        <begin position="214"/>
        <end position="230"/>
    </location>
</feature>
<gene>
    <name evidence="2" type="ORF">QNO04_08815</name>
</gene>
<accession>A0ABU3JNP7</accession>
<keyword evidence="1" id="KW-0472">Membrane</keyword>